<geneLocation type="plasmid" evidence="2">
    <name>pFA-1</name>
</geneLocation>
<dbReference type="RefSeq" id="WP_192960672.1">
    <property type="nucleotide sequence ID" value="NZ_KJ619463.1"/>
</dbReference>
<sequence length="127" mass="13343">MSQSVPESAVPPAKHDLSERVSGDPDLTRAERETTITFADDEERARVHSASPGIARRLLAHDHARLLSATLHDGEGVETVPGGEVPGETGDIVSVRVTLPVGCVSVKGVARSHNQSAAVVSDGVFEE</sequence>
<dbReference type="EMBL" id="KJ619463">
    <property type="protein sequence ID" value="AKB09813.1"/>
    <property type="molecule type" value="Genomic_DNA"/>
</dbReference>
<feature type="region of interest" description="Disordered" evidence="1">
    <location>
        <begin position="1"/>
        <end position="30"/>
    </location>
</feature>
<evidence type="ECO:0000313" key="2">
    <source>
        <dbReference type="EMBL" id="AKB09813.1"/>
    </source>
</evidence>
<reference evidence="2" key="1">
    <citation type="submission" date="2014-03" db="EMBL/GenBank/DDBJ databases">
        <title>pFA-1, a novel haloarchaeal plasmid isolated from the type strain of Halorubrum litoreum, contains an integrase family tyrosine recombinases.</title>
        <authorList>
            <person name="Chen S."/>
            <person name="Qin J."/>
            <person name="Yan Z."/>
            <person name="Yang Z.L."/>
        </authorList>
    </citation>
    <scope>NUCLEOTIDE SEQUENCE</scope>
    <source>
        <strain evidence="2">Fa-1</strain>
        <plasmid evidence="2">pFA-1</plasmid>
    </source>
</reference>
<proteinExistence type="predicted"/>
<organism evidence="2">
    <name type="scientific">Halorubrum distributum</name>
    <dbReference type="NCBI Taxonomy" id="29283"/>
    <lineage>
        <taxon>Archaea</taxon>
        <taxon>Methanobacteriati</taxon>
        <taxon>Methanobacteriota</taxon>
        <taxon>Stenosarchaea group</taxon>
        <taxon>Halobacteria</taxon>
        <taxon>Halobacteriales</taxon>
        <taxon>Haloferacaceae</taxon>
        <taxon>Halorubrum</taxon>
        <taxon>Halorubrum distributum group</taxon>
    </lineage>
</organism>
<keyword evidence="2" id="KW-0614">Plasmid</keyword>
<accession>A0A2R2NVR2</accession>
<feature type="compositionally biased region" description="Basic and acidic residues" evidence="1">
    <location>
        <begin position="13"/>
        <end position="30"/>
    </location>
</feature>
<dbReference type="AlphaFoldDB" id="A0A2R2NVR2"/>
<protein>
    <submittedName>
        <fullName evidence="2">Uncharacterized protein</fullName>
    </submittedName>
</protein>
<name>A0A2R2NVR2_9EURY</name>
<evidence type="ECO:0000256" key="1">
    <source>
        <dbReference type="SAM" id="MobiDB-lite"/>
    </source>
</evidence>